<keyword evidence="1" id="KW-0472">Membrane</keyword>
<keyword evidence="1" id="KW-0812">Transmembrane</keyword>
<dbReference type="EMBL" id="BMNC01000004">
    <property type="protein sequence ID" value="GGM94612.1"/>
    <property type="molecule type" value="Genomic_DNA"/>
</dbReference>
<proteinExistence type="predicted"/>
<protein>
    <recommendedName>
        <fullName evidence="2">CHAT domain-containing protein</fullName>
    </recommendedName>
</protein>
<reference evidence="4" key="1">
    <citation type="journal article" date="2019" name="Int. J. Syst. Evol. Microbiol.">
        <title>The Global Catalogue of Microorganisms (GCM) 10K type strain sequencing project: providing services to taxonomists for standard genome sequencing and annotation.</title>
        <authorList>
            <consortium name="The Broad Institute Genomics Platform"/>
            <consortium name="The Broad Institute Genome Sequencing Center for Infectious Disease"/>
            <person name="Wu L."/>
            <person name="Ma J."/>
        </authorList>
    </citation>
    <scope>NUCLEOTIDE SEQUENCE [LARGE SCALE GENOMIC DNA]</scope>
    <source>
        <strain evidence="4">CGMCC 4.7319</strain>
    </source>
</reference>
<dbReference type="Pfam" id="PF12770">
    <property type="entry name" value="CHAT"/>
    <property type="match status" value="1"/>
</dbReference>
<organism evidence="3 4">
    <name type="scientific">Lentzea pudingi</name>
    <dbReference type="NCBI Taxonomy" id="1789439"/>
    <lineage>
        <taxon>Bacteria</taxon>
        <taxon>Bacillati</taxon>
        <taxon>Actinomycetota</taxon>
        <taxon>Actinomycetes</taxon>
        <taxon>Pseudonocardiales</taxon>
        <taxon>Pseudonocardiaceae</taxon>
        <taxon>Lentzea</taxon>
    </lineage>
</organism>
<feature type="transmembrane region" description="Helical" evidence="1">
    <location>
        <begin position="6"/>
        <end position="35"/>
    </location>
</feature>
<evidence type="ECO:0000259" key="2">
    <source>
        <dbReference type="Pfam" id="PF12770"/>
    </source>
</evidence>
<dbReference type="Gene3D" id="1.25.40.10">
    <property type="entry name" value="Tetratricopeptide repeat domain"/>
    <property type="match status" value="1"/>
</dbReference>
<dbReference type="InterPro" id="IPR011990">
    <property type="entry name" value="TPR-like_helical_dom_sf"/>
</dbReference>
<sequence>MMNGFYVLGIGVLIYLTWGTWWMALPLLVFVVSVLPRPRIGPRTLNITLGIDLVTLLLLLVAVAAQLLDAPQWLRIASAVLFSVYWIFEPRASLPVDVAKRRVEAHIGRFRRYGVKIFARRAGMLCRAALANLPENHADRPWFQDNLGHSLHLLFMRTGDKTALAEAVSAGRAAVAADPANGTYLMNLSLSLIMSCGAELEREVLDEALHVAREAVRVSEPGDVNLSSRMTNLGLCLFLLFVIEQDAAVLDESVQVARDSVAAMVPDDPDPSGYLITLSINLLLVYTSRGDLAALEEAVSVGRKAAAARSGTRLERSGNLGNLSSALFQLAGRRADRALLREAIKVCREAVAVTPWSHHNRPLLMVNLSQGLRILARSTDDSAAVREAVSVSKAALAATPVGSPGRSASLSGLGASLHELSLLTGDPVPLQRALKLCREAVRLMPTGAPARVACLTTFGEVSRSLFEQSGDPAHLLQAGHAFAEAAESGTQVLATLAAAQQAADLDLRQGDTAHAMAMVDLAVGLLPQVTSRQAGRVDRQHRITGFPGLASTAATAAISAEQPDRAVELLEQTRGLVLASSLDMRGETTALRAAAPELAREFDELRSMLEIADYAPPTPHSQPAEPAMHEALARRRADLEARWTQLLGRIRSRPGLAGFLVQPSMDGLRAQASGGPIIYVLAHHLSGHALIVTSDATQVVPLPEYTLKAAAEQADRLSTSLSNAADRMRSAAARSQAQQDVLELLGWLWDVAAEPVMCALGHTATTDHPPRLWWCPVGVSTLLPLHAAGRGDDAVANRVISSYTPTIRALGHARARRSGHSGRSLLVVAVPDAPGVPPLPGVTCEADLLRQLVPGATVLPAATHDAVAEALTRHRIAHFACHSFADLVDPSSSRLELTDGPLTVSELSRLQLGHGELAYLSACGTVGIDRRHADEAAHLTAAFQLAGYRAVVGTLWTINDHAAIAVAVGFYRALAHAGINESAAALHASVREQRAKFPAVPTRWAGHVHMGA</sequence>
<feature type="domain" description="CHAT" evidence="2">
    <location>
        <begin position="743"/>
        <end position="1012"/>
    </location>
</feature>
<name>A0ABQ2I070_9PSEU</name>
<feature type="transmembrane region" description="Helical" evidence="1">
    <location>
        <begin position="47"/>
        <end position="68"/>
    </location>
</feature>
<dbReference type="InterPro" id="IPR024983">
    <property type="entry name" value="CHAT_dom"/>
</dbReference>
<gene>
    <name evidence="3" type="ORF">GCM10011609_35120</name>
</gene>
<accession>A0ABQ2I070</accession>
<evidence type="ECO:0000313" key="3">
    <source>
        <dbReference type="EMBL" id="GGM94612.1"/>
    </source>
</evidence>
<evidence type="ECO:0000256" key="1">
    <source>
        <dbReference type="SAM" id="Phobius"/>
    </source>
</evidence>
<keyword evidence="4" id="KW-1185">Reference proteome</keyword>
<evidence type="ECO:0000313" key="4">
    <source>
        <dbReference type="Proteomes" id="UP000597656"/>
    </source>
</evidence>
<comment type="caution">
    <text evidence="3">The sequence shown here is derived from an EMBL/GenBank/DDBJ whole genome shotgun (WGS) entry which is preliminary data.</text>
</comment>
<keyword evidence="1" id="KW-1133">Transmembrane helix</keyword>
<dbReference type="Proteomes" id="UP000597656">
    <property type="component" value="Unassembled WGS sequence"/>
</dbReference>